<evidence type="ECO:0000256" key="1">
    <source>
        <dbReference type="SAM" id="SignalP"/>
    </source>
</evidence>
<evidence type="ECO:0008006" key="4">
    <source>
        <dbReference type="Google" id="ProtNLM"/>
    </source>
</evidence>
<keyword evidence="3" id="KW-1185">Reference proteome</keyword>
<dbReference type="Proteomes" id="UP001140453">
    <property type="component" value="Unassembled WGS sequence"/>
</dbReference>
<dbReference type="EMBL" id="JAPEVB010000006">
    <property type="protein sequence ID" value="KAJ4386601.1"/>
    <property type="molecule type" value="Genomic_DNA"/>
</dbReference>
<organism evidence="2 3">
    <name type="scientific">Gnomoniopsis smithogilvyi</name>
    <dbReference type="NCBI Taxonomy" id="1191159"/>
    <lineage>
        <taxon>Eukaryota</taxon>
        <taxon>Fungi</taxon>
        <taxon>Dikarya</taxon>
        <taxon>Ascomycota</taxon>
        <taxon>Pezizomycotina</taxon>
        <taxon>Sordariomycetes</taxon>
        <taxon>Sordariomycetidae</taxon>
        <taxon>Diaporthales</taxon>
        <taxon>Gnomoniaceae</taxon>
        <taxon>Gnomoniopsis</taxon>
    </lineage>
</organism>
<proteinExistence type="predicted"/>
<reference evidence="2" key="1">
    <citation type="submission" date="2022-10" db="EMBL/GenBank/DDBJ databases">
        <title>Tapping the CABI collections for fungal endophytes: first genome assemblies for Collariella, Neodidymelliopsis, Ascochyta clinopodiicola, Didymella pomorum, Didymosphaeria variabile, Neocosmospora piperis and Neocucurbitaria cava.</title>
        <authorList>
            <person name="Hill R."/>
        </authorList>
    </citation>
    <scope>NUCLEOTIDE SEQUENCE</scope>
    <source>
        <strain evidence="2">IMI 355082</strain>
    </source>
</reference>
<name>A0A9W8YKL8_9PEZI</name>
<keyword evidence="1" id="KW-0732">Signal</keyword>
<feature type="signal peptide" evidence="1">
    <location>
        <begin position="1"/>
        <end position="20"/>
    </location>
</feature>
<protein>
    <recommendedName>
        <fullName evidence="4">Biotrophy-associated secreted protein 2</fullName>
    </recommendedName>
</protein>
<sequence>MVQFNSIMAILALSITTALAAPSAHFPRLEIRQNSGNVTTVNAGAAAIGKGQGTQFTVGGCINDADCGSGCCAGGAISGSTGRAGVGVCSGKGSGVEFQKGKTGCGFEDPNAALTLQEAAAQVAKQGF</sequence>
<accession>A0A9W8YKL8</accession>
<dbReference type="AlphaFoldDB" id="A0A9W8YKL8"/>
<feature type="chain" id="PRO_5040962138" description="Biotrophy-associated secreted protein 2" evidence="1">
    <location>
        <begin position="21"/>
        <end position="128"/>
    </location>
</feature>
<evidence type="ECO:0000313" key="2">
    <source>
        <dbReference type="EMBL" id="KAJ4386601.1"/>
    </source>
</evidence>
<evidence type="ECO:0000313" key="3">
    <source>
        <dbReference type="Proteomes" id="UP001140453"/>
    </source>
</evidence>
<gene>
    <name evidence="2" type="ORF">N0V93_009499</name>
</gene>
<dbReference type="OrthoDB" id="2132010at2759"/>
<comment type="caution">
    <text evidence="2">The sequence shown here is derived from an EMBL/GenBank/DDBJ whole genome shotgun (WGS) entry which is preliminary data.</text>
</comment>